<dbReference type="NCBIfam" id="NF000592">
    <property type="entry name" value="PRK00013.1"/>
    <property type="match status" value="1"/>
</dbReference>
<dbReference type="InterPro" id="IPR027413">
    <property type="entry name" value="GROEL-like_equatorial_sf"/>
</dbReference>
<dbReference type="GO" id="GO:0005524">
    <property type="term" value="F:ATP binding"/>
    <property type="evidence" value="ECO:0007669"/>
    <property type="project" value="UniProtKB-UniRule"/>
</dbReference>
<dbReference type="InterPro" id="IPR002423">
    <property type="entry name" value="Cpn60/GroEL/TCP-1"/>
</dbReference>
<keyword evidence="2 7" id="KW-0963">Cytoplasm</keyword>
<dbReference type="FunFam" id="1.10.560.10:FF:000001">
    <property type="entry name" value="60 kDa chaperonin"/>
    <property type="match status" value="1"/>
</dbReference>
<dbReference type="HAMAP" id="MF_00600">
    <property type="entry name" value="CH60"/>
    <property type="match status" value="1"/>
</dbReference>
<evidence type="ECO:0000313" key="10">
    <source>
        <dbReference type="EMBL" id="BAR58638.1"/>
    </source>
</evidence>
<feature type="binding site" evidence="7">
    <location>
        <position position="541"/>
    </location>
    <ligand>
        <name>ATP</name>
        <dbReference type="ChEBI" id="CHEBI:30616"/>
    </ligand>
</feature>
<evidence type="ECO:0000256" key="2">
    <source>
        <dbReference type="ARBA" id="ARBA00022490"/>
    </source>
</evidence>
<dbReference type="InterPro" id="IPR018370">
    <property type="entry name" value="Chaperonin_Cpn60_CS"/>
</dbReference>
<dbReference type="AlphaFoldDB" id="A0A0E4BS73"/>
<keyword evidence="3 7" id="KW-0547">Nucleotide-binding</keyword>
<dbReference type="NCBIfam" id="NF009489">
    <property type="entry name" value="PRK12851.1"/>
    <property type="match status" value="1"/>
</dbReference>
<comment type="subcellular location">
    <subcellularLocation>
        <location evidence="7">Cytoplasm</location>
    </subcellularLocation>
</comment>
<evidence type="ECO:0000256" key="1">
    <source>
        <dbReference type="ARBA" id="ARBA00006607"/>
    </source>
</evidence>
<comment type="function">
    <text evidence="7 9">Together with its co-chaperonin GroES, plays an essential role in assisting protein folding. The GroEL-GroES system forms a nano-cage that allows encapsulation of the non-native substrate proteins and provides a physical environment optimized to promote and accelerate protein folding.</text>
</comment>
<dbReference type="Gene3D" id="3.30.260.10">
    <property type="entry name" value="TCP-1-like chaperonin intermediate domain"/>
    <property type="match status" value="1"/>
</dbReference>
<comment type="similarity">
    <text evidence="1 7 8">Belongs to the chaperonin (HSP60) family.</text>
</comment>
<dbReference type="SUPFAM" id="SSF52029">
    <property type="entry name" value="GroEL apical domain-like"/>
    <property type="match status" value="1"/>
</dbReference>
<dbReference type="GO" id="GO:0042026">
    <property type="term" value="P:protein refolding"/>
    <property type="evidence" value="ECO:0007669"/>
    <property type="project" value="UniProtKB-UniRule"/>
</dbReference>
<dbReference type="InterPro" id="IPR027410">
    <property type="entry name" value="TCP-1-like_intermed_sf"/>
</dbReference>
<proteinExistence type="inferred from homology"/>
<dbReference type="PROSITE" id="PS00296">
    <property type="entry name" value="CHAPERONINS_CPN60"/>
    <property type="match status" value="1"/>
</dbReference>
<evidence type="ECO:0000256" key="3">
    <source>
        <dbReference type="ARBA" id="ARBA00022741"/>
    </source>
</evidence>
<evidence type="ECO:0000313" key="11">
    <source>
        <dbReference type="Proteomes" id="UP000063308"/>
    </source>
</evidence>
<accession>A0A0E4BS73</accession>
<organism evidence="10 11">
    <name type="scientific">Bradyrhizobium diazoefficiens</name>
    <dbReference type="NCBI Taxonomy" id="1355477"/>
    <lineage>
        <taxon>Bacteria</taxon>
        <taxon>Pseudomonadati</taxon>
        <taxon>Pseudomonadota</taxon>
        <taxon>Alphaproteobacteria</taxon>
        <taxon>Hyphomicrobiales</taxon>
        <taxon>Nitrobacteraceae</taxon>
        <taxon>Bradyrhizobium</taxon>
    </lineage>
</organism>
<dbReference type="NCBIfam" id="NF009488">
    <property type="entry name" value="PRK12850.1"/>
    <property type="match status" value="1"/>
</dbReference>
<dbReference type="InterPro" id="IPR027409">
    <property type="entry name" value="GroEL-like_apical_dom_sf"/>
</dbReference>
<evidence type="ECO:0000256" key="8">
    <source>
        <dbReference type="RuleBase" id="RU000418"/>
    </source>
</evidence>
<gene>
    <name evidence="7" type="primary">groEL</name>
    <name evidence="7" type="synonym">groL</name>
    <name evidence="10" type="ORF">NK6_5480</name>
</gene>
<feature type="binding site" evidence="7">
    <location>
        <begin position="132"/>
        <end position="136"/>
    </location>
    <ligand>
        <name>ATP</name>
        <dbReference type="ChEBI" id="CHEBI:30616"/>
    </ligand>
</feature>
<keyword evidence="6 7" id="KW-0413">Isomerase</keyword>
<dbReference type="PRINTS" id="PR00298">
    <property type="entry name" value="CHAPERONIN60"/>
</dbReference>
<dbReference type="SUPFAM" id="SSF48592">
    <property type="entry name" value="GroEL equatorial domain-like"/>
    <property type="match status" value="1"/>
</dbReference>
<comment type="caution">
    <text evidence="7">Lacks conserved residue(s) required for the propagation of feature annotation.</text>
</comment>
<protein>
    <recommendedName>
        <fullName evidence="7">Chaperonin GroEL</fullName>
        <ecNumber evidence="7">5.6.1.7</ecNumber>
    </recommendedName>
    <alternativeName>
        <fullName evidence="7">60 kDa chaperonin</fullName>
    </alternativeName>
    <alternativeName>
        <fullName evidence="7">Chaperonin-60</fullName>
        <shortName evidence="7">Cpn60</shortName>
    </alternativeName>
</protein>
<comment type="subunit">
    <text evidence="7 9">Forms a cylinder of 14 subunits composed of two heptameric rings stacked back-to-back. Interacts with the co-chaperonin GroES.</text>
</comment>
<sequence>MPGSRDPGIHPSAGFDLRIPESMRPAKRQDAARNKTQHETRGIAEMAAKDVKFSGDARERMLRGVDILANAVKVTLGPKGRNVVIEKSFGAPRITKDGVTVAKEIELEDKFENMGAQMVREVASKTNDLAGDGTTTATVLAQAIVREGAKAVAAGMNPMDLKRGIDIAVAAVIKDIEKRAKPVASSSEVAQVGTISANGDAAIGKMIAQAMQKVGNEGVITVEENKSLDTEVDIVEGMKFDRGYLSPYFVTNAEKMTAELEDAYILLHEKKLSGLQAMLPVLEAVVQSGKPLVIIAEDVEGEALATLVVNRLRGGLKVAAVKAPGFGDRRKAMLEDLAILTGGQLISEELGIKLENVTVKMLGRAKKVVIDKENTTIVNGAGKKPDIEARVGQIKAQIEETTSDYDREKLQERLAKLAGGVAVIRVGGATEIEVKEKKDRVEDALNATRAAVQEGIVPGGGVALLRAKKAVGRLTNANDDVQAGINIVLKALEAPIRQISENAGVEGSIVVGKILENKSETFGFDAQNEDYVDMVEKGIIDPAKVVRTALQDASSVAGLLVTTEAMVAEAPKKDAPPAMPAGGGMGGF</sequence>
<dbReference type="NCBIfam" id="NF009487">
    <property type="entry name" value="PRK12849.1"/>
    <property type="match status" value="1"/>
</dbReference>
<dbReference type="InterPro" id="IPR001844">
    <property type="entry name" value="Cpn60/GroEL"/>
</dbReference>
<dbReference type="Pfam" id="PF00118">
    <property type="entry name" value="Cpn60_TCP1"/>
    <property type="match status" value="1"/>
</dbReference>
<keyword evidence="4 7" id="KW-0067">ATP-binding</keyword>
<dbReference type="Gene3D" id="1.10.560.10">
    <property type="entry name" value="GroEL-like equatorial domain"/>
    <property type="match status" value="1"/>
</dbReference>
<keyword evidence="5 7" id="KW-0143">Chaperone</keyword>
<dbReference type="GO" id="GO:0016853">
    <property type="term" value="F:isomerase activity"/>
    <property type="evidence" value="ECO:0007669"/>
    <property type="project" value="UniProtKB-KW"/>
</dbReference>
<dbReference type="SUPFAM" id="SSF54849">
    <property type="entry name" value="GroEL-intermediate domain like"/>
    <property type="match status" value="1"/>
</dbReference>
<feature type="binding site" evidence="7">
    <location>
        <position position="96"/>
    </location>
    <ligand>
        <name>ATP</name>
        <dbReference type="ChEBI" id="CHEBI:30616"/>
    </ligand>
</feature>
<evidence type="ECO:0000256" key="9">
    <source>
        <dbReference type="RuleBase" id="RU000419"/>
    </source>
</evidence>
<dbReference type="Gene3D" id="3.50.7.10">
    <property type="entry name" value="GroEL"/>
    <property type="match status" value="1"/>
</dbReference>
<feature type="binding site" evidence="7">
    <location>
        <begin position="75"/>
        <end position="78"/>
    </location>
    <ligand>
        <name>ATP</name>
        <dbReference type="ChEBI" id="CHEBI:30616"/>
    </ligand>
</feature>
<dbReference type="GO" id="GO:0005737">
    <property type="term" value="C:cytoplasm"/>
    <property type="evidence" value="ECO:0007669"/>
    <property type="project" value="UniProtKB-SubCell"/>
</dbReference>
<evidence type="ECO:0000256" key="7">
    <source>
        <dbReference type="HAMAP-Rule" id="MF_00600"/>
    </source>
</evidence>
<evidence type="ECO:0000256" key="6">
    <source>
        <dbReference type="ARBA" id="ARBA00023235"/>
    </source>
</evidence>
<dbReference type="EMBL" id="AP014685">
    <property type="protein sequence ID" value="BAR58638.1"/>
    <property type="molecule type" value="Genomic_DNA"/>
</dbReference>
<dbReference type="EC" id="5.6.1.7" evidence="7"/>
<evidence type="ECO:0000256" key="5">
    <source>
        <dbReference type="ARBA" id="ARBA00023186"/>
    </source>
</evidence>
<dbReference type="Proteomes" id="UP000063308">
    <property type="component" value="Chromosome"/>
</dbReference>
<dbReference type="FunFam" id="3.50.7.10:FF:000001">
    <property type="entry name" value="60 kDa chaperonin"/>
    <property type="match status" value="1"/>
</dbReference>
<dbReference type="NCBIfam" id="TIGR02348">
    <property type="entry name" value="GroEL"/>
    <property type="match status" value="1"/>
</dbReference>
<evidence type="ECO:0000256" key="4">
    <source>
        <dbReference type="ARBA" id="ARBA00022840"/>
    </source>
</evidence>
<dbReference type="PANTHER" id="PTHR45633">
    <property type="entry name" value="60 KDA HEAT SHOCK PROTEIN, MITOCHONDRIAL"/>
    <property type="match status" value="1"/>
</dbReference>
<reference evidence="10 11" key="1">
    <citation type="submission" date="2014-11" db="EMBL/GenBank/DDBJ databases">
        <title>Symbiosis island explosion on the genome of extra-slow-growing strains of soybean bradyrhizobia with massive insertion sequences.</title>
        <authorList>
            <person name="Iida T."/>
            <person name="Minamisawa K."/>
        </authorList>
    </citation>
    <scope>NUCLEOTIDE SEQUENCE [LARGE SCALE GENOMIC DNA]</scope>
    <source>
        <strain evidence="10 11">NK6</strain>
    </source>
</reference>
<name>A0A0E4BS73_9BRAD</name>
<dbReference type="CDD" id="cd03344">
    <property type="entry name" value="GroEL"/>
    <property type="match status" value="1"/>
</dbReference>
<dbReference type="GO" id="GO:0051082">
    <property type="term" value="F:unfolded protein binding"/>
    <property type="evidence" value="ECO:0007669"/>
    <property type="project" value="UniProtKB-UniRule"/>
</dbReference>
<feature type="binding site" evidence="7">
    <location>
        <position position="460"/>
    </location>
    <ligand>
        <name>ATP</name>
        <dbReference type="ChEBI" id="CHEBI:30616"/>
    </ligand>
</feature>
<dbReference type="GO" id="GO:0140662">
    <property type="term" value="F:ATP-dependent protein folding chaperone"/>
    <property type="evidence" value="ECO:0007669"/>
    <property type="project" value="InterPro"/>
</dbReference>